<dbReference type="EMBL" id="CP133270">
    <property type="protein sequence ID" value="WVX66582.1"/>
    <property type="molecule type" value="Genomic_DNA"/>
</dbReference>
<evidence type="ECO:0000313" key="7">
    <source>
        <dbReference type="EMBL" id="WVX66582.1"/>
    </source>
</evidence>
<protein>
    <recommendedName>
        <fullName evidence="2">peptidoglycan lytic exotransglycosylase</fullName>
        <ecNumber evidence="2">4.2.2.n1</ecNumber>
    </recommendedName>
    <alternativeName>
        <fullName evidence="5">Murein hydrolase A</fullName>
    </alternativeName>
</protein>
<sequence length="374" mass="42320">MTFKWGVVMVAVTLLSGCVSGPRLEKVSFKDLPGWDQDTLIEVVPAYQKSCEALLCKKPKEMFGYEGTDADFSRWQNVCTTFLKKTPATTPEFREFLKSHFDVYAVQDEKAGLFTGYYEPFIEASKAPNEIYKVPIYLKPQDLVVIEDLGIFKPNMKGERIAGRLHKETLVPYYTRQKIEAGALKNQNLEIAWAKDPVDLFFLHIQGSGRLKFEDGSTQGIGYHGTNGQPYFAIGKALYERGHLPKDEINLQSIKSWLRTHPEEGREIMNMNPSYVFFKVRETQDPVGSQGVELTPGRSLAVDRKWVELGNLLWLDAEHPLKKEPLQRLMVAQDTGGAIKGAIRGDYYWGSGFEAEKMAGPMKSKGTFYLLLPK</sequence>
<dbReference type="Pfam" id="PF03562">
    <property type="entry name" value="MltA"/>
    <property type="match status" value="1"/>
</dbReference>
<dbReference type="PANTHER" id="PTHR30124">
    <property type="entry name" value="MEMBRANE-BOUND LYTIC MUREIN TRANSGLYCOSYLASE A"/>
    <property type="match status" value="1"/>
</dbReference>
<dbReference type="InterPro" id="IPR036908">
    <property type="entry name" value="RlpA-like_sf"/>
</dbReference>
<evidence type="ECO:0000256" key="1">
    <source>
        <dbReference type="ARBA" id="ARBA00001420"/>
    </source>
</evidence>
<dbReference type="InterPro" id="IPR010611">
    <property type="entry name" value="3D_dom"/>
</dbReference>
<dbReference type="RefSeq" id="WP_331255434.1">
    <property type="nucleotide sequence ID" value="NZ_CP133270.1"/>
</dbReference>
<dbReference type="InterPro" id="IPR005300">
    <property type="entry name" value="MltA_B"/>
</dbReference>
<dbReference type="CDD" id="cd14485">
    <property type="entry name" value="mltA_like_LT_A"/>
    <property type="match status" value="1"/>
</dbReference>
<dbReference type="Proteomes" id="UP001330434">
    <property type="component" value="Chromosome"/>
</dbReference>
<evidence type="ECO:0000256" key="3">
    <source>
        <dbReference type="ARBA" id="ARBA00023239"/>
    </source>
</evidence>
<dbReference type="SUPFAM" id="SSF50685">
    <property type="entry name" value="Barwin-like endoglucanases"/>
    <property type="match status" value="1"/>
</dbReference>
<proteinExistence type="predicted"/>
<reference evidence="7 8" key="1">
    <citation type="journal article" date="2024" name="Environ. Microbiol.">
        <title>Novel evolutionary insights on the interactions of the Holosporales (Alphaproteobacteria) with eukaryotic hosts from comparative genomics.</title>
        <authorList>
            <person name="Giovannini M."/>
            <person name="Petroni G."/>
            <person name="Castelli M."/>
        </authorList>
    </citation>
    <scope>NUCLEOTIDE SEQUENCE [LARGE SCALE GENOMIC DNA]</scope>
    <source>
        <strain evidence="7 8">US_Bl 15I1</strain>
    </source>
</reference>
<evidence type="ECO:0000256" key="4">
    <source>
        <dbReference type="ARBA" id="ARBA00023316"/>
    </source>
</evidence>
<dbReference type="Pfam" id="PF06725">
    <property type="entry name" value="3D"/>
    <property type="match status" value="1"/>
</dbReference>
<evidence type="ECO:0000256" key="2">
    <source>
        <dbReference type="ARBA" id="ARBA00012587"/>
    </source>
</evidence>
<keyword evidence="4" id="KW-0961">Cell wall biogenesis/degradation</keyword>
<dbReference type="Gene3D" id="2.40.40.10">
    <property type="entry name" value="RlpA-like domain"/>
    <property type="match status" value="1"/>
</dbReference>
<dbReference type="PIRSF" id="PIRSF019422">
    <property type="entry name" value="MltA"/>
    <property type="match status" value="1"/>
</dbReference>
<evidence type="ECO:0000259" key="6">
    <source>
        <dbReference type="SMART" id="SM00925"/>
    </source>
</evidence>
<keyword evidence="8" id="KW-1185">Reference proteome</keyword>
<dbReference type="Gene3D" id="2.40.240.50">
    <property type="entry name" value="Barwin-like endoglucanases"/>
    <property type="match status" value="1"/>
</dbReference>
<comment type="catalytic activity">
    <reaction evidence="1">
        <text>Exolytic cleavage of the (1-&gt;4)-beta-glycosidic linkage between N-acetylmuramic acid (MurNAc) and N-acetylglucosamine (GlcNAc) residues in peptidoglycan, from either the reducing or the non-reducing ends of the peptidoglycan chains, with concomitant formation of a 1,6-anhydrobond in the MurNAc residue.</text>
        <dbReference type="EC" id="4.2.2.n1"/>
    </reaction>
</comment>
<dbReference type="SMART" id="SM00925">
    <property type="entry name" value="MltA"/>
    <property type="match status" value="1"/>
</dbReference>
<organism evidence="7 8">
    <name type="scientific">Candidatus Bealeia paramacronuclearis</name>
    <dbReference type="NCBI Taxonomy" id="1921001"/>
    <lineage>
        <taxon>Bacteria</taxon>
        <taxon>Pseudomonadati</taxon>
        <taxon>Pseudomonadota</taxon>
        <taxon>Alphaproteobacteria</taxon>
        <taxon>Holosporales</taxon>
        <taxon>Holosporaceae</taxon>
        <taxon>Candidatus Bealeia</taxon>
    </lineage>
</organism>
<dbReference type="PANTHER" id="PTHR30124:SF0">
    <property type="entry name" value="MEMBRANE-BOUND LYTIC MUREIN TRANSGLYCOSYLASE A"/>
    <property type="match status" value="1"/>
</dbReference>
<dbReference type="InterPro" id="IPR026044">
    <property type="entry name" value="MltA"/>
</dbReference>
<dbReference type="CDD" id="cd14668">
    <property type="entry name" value="mlta_B"/>
    <property type="match status" value="1"/>
</dbReference>
<accession>A0ABZ2C2A5</accession>
<name>A0ABZ2C2A5_9PROT</name>
<dbReference type="EC" id="4.2.2.n1" evidence="2"/>
<gene>
    <name evidence="7" type="ORF">Bealeia1_00761</name>
</gene>
<feature type="domain" description="Lytic transglycosylase MltA" evidence="6">
    <location>
        <begin position="121"/>
        <end position="279"/>
    </location>
</feature>
<evidence type="ECO:0000256" key="5">
    <source>
        <dbReference type="ARBA" id="ARBA00030918"/>
    </source>
</evidence>
<evidence type="ECO:0000313" key="8">
    <source>
        <dbReference type="Proteomes" id="UP001330434"/>
    </source>
</evidence>
<keyword evidence="3" id="KW-0456">Lyase</keyword>
<dbReference type="PROSITE" id="PS51257">
    <property type="entry name" value="PROKAR_LIPOPROTEIN"/>
    <property type="match status" value="1"/>
</dbReference>